<organism evidence="2 3">
    <name type="scientific">Lautropia mirabilis ATCC 51599</name>
    <dbReference type="NCBI Taxonomy" id="887898"/>
    <lineage>
        <taxon>Bacteria</taxon>
        <taxon>Pseudomonadati</taxon>
        <taxon>Pseudomonadota</taxon>
        <taxon>Betaproteobacteria</taxon>
        <taxon>Burkholderiales</taxon>
        <taxon>Burkholderiaceae</taxon>
        <taxon>Lautropia</taxon>
    </lineage>
</organism>
<accession>E7RUQ7</accession>
<feature type="compositionally biased region" description="Low complexity" evidence="1">
    <location>
        <begin position="66"/>
        <end position="130"/>
    </location>
</feature>
<dbReference type="Proteomes" id="UP000011021">
    <property type="component" value="Unassembled WGS sequence"/>
</dbReference>
<evidence type="ECO:0000313" key="3">
    <source>
        <dbReference type="Proteomes" id="UP000011021"/>
    </source>
</evidence>
<comment type="caution">
    <text evidence="2">The sequence shown here is derived from an EMBL/GenBank/DDBJ whole genome shotgun (WGS) entry which is preliminary data.</text>
</comment>
<name>E7RUQ7_9BURK</name>
<feature type="region of interest" description="Disordered" evidence="1">
    <location>
        <begin position="53"/>
        <end position="131"/>
    </location>
</feature>
<proteinExistence type="predicted"/>
<gene>
    <name evidence="2" type="ORF">HMPREF0551_0223</name>
</gene>
<dbReference type="EMBL" id="AEQP01000001">
    <property type="protein sequence ID" value="EFV96040.1"/>
    <property type="molecule type" value="Genomic_DNA"/>
</dbReference>
<dbReference type="HOGENOM" id="CLU_989689_0_0_4"/>
<evidence type="ECO:0000313" key="2">
    <source>
        <dbReference type="EMBL" id="EFV96040.1"/>
    </source>
</evidence>
<protein>
    <submittedName>
        <fullName evidence="2">Uncharacterized protein</fullName>
    </submittedName>
</protein>
<keyword evidence="3" id="KW-1185">Reference proteome</keyword>
<dbReference type="STRING" id="887898.HMPREF0551_0223"/>
<dbReference type="AlphaFoldDB" id="E7RUQ7"/>
<evidence type="ECO:0000256" key="1">
    <source>
        <dbReference type="SAM" id="MobiDB-lite"/>
    </source>
</evidence>
<sequence length="281" mass="28840">MNEWPLPVSRVAAVRYPHLFPFSEMTMNTQLVSGSKLALALAISAVLGACGGGGGGDSSTPATPVATNGNGSTTTSTAGGTTTATNSTPAASTPAATAPSAPATTPTATTPATNSPVATAPAVTTPANNAQTPSLVNRAMYEQMYRGCQTPFRSFDPATGAACAAGVYVGKDLSDGTTDCTVKLAKDGEVTFTVGDKVHVYKMTQLFRSVFLKLDVEGAPYLFSVHISGYSADDAAKKVHGFGMNVNAKDDGATPPADFEIMYTYGDVLTADEKTICKFPL</sequence>
<reference evidence="2 3" key="1">
    <citation type="submission" date="2010-12" db="EMBL/GenBank/DDBJ databases">
        <authorList>
            <person name="Muzny D."/>
            <person name="Qin X."/>
            <person name="Deng J."/>
            <person name="Jiang H."/>
            <person name="Liu Y."/>
            <person name="Qu J."/>
            <person name="Song X.-Z."/>
            <person name="Zhang L."/>
            <person name="Thornton R."/>
            <person name="Coyle M."/>
            <person name="Francisco L."/>
            <person name="Jackson L."/>
            <person name="Javaid M."/>
            <person name="Korchina V."/>
            <person name="Kovar C."/>
            <person name="Mata R."/>
            <person name="Mathew T."/>
            <person name="Ngo R."/>
            <person name="Nguyen L."/>
            <person name="Nguyen N."/>
            <person name="Okwuonu G."/>
            <person name="Ongeri F."/>
            <person name="Pham C."/>
            <person name="Simmons D."/>
            <person name="Wilczek-Boney K."/>
            <person name="Hale W."/>
            <person name="Jakkamsetti A."/>
            <person name="Pham P."/>
            <person name="Ruth R."/>
            <person name="San Lucas F."/>
            <person name="Warren J."/>
            <person name="Zhang J."/>
            <person name="Zhao Z."/>
            <person name="Zhou C."/>
            <person name="Zhu D."/>
            <person name="Lee S."/>
            <person name="Bess C."/>
            <person name="Blankenburg K."/>
            <person name="Forbes L."/>
            <person name="Fu Q."/>
            <person name="Gubbala S."/>
            <person name="Hirani K."/>
            <person name="Jayaseelan J.C."/>
            <person name="Lara F."/>
            <person name="Munidasa M."/>
            <person name="Palculict T."/>
            <person name="Patil S."/>
            <person name="Pu L.-L."/>
            <person name="Saada N."/>
            <person name="Tang L."/>
            <person name="Weissenberger G."/>
            <person name="Zhu Y."/>
            <person name="Hemphill L."/>
            <person name="Shang Y."/>
            <person name="Youmans B."/>
            <person name="Ayvaz T."/>
            <person name="Ross M."/>
            <person name="Santibanez J."/>
            <person name="Aqrawi P."/>
            <person name="Gross S."/>
            <person name="Joshi V."/>
            <person name="Fowler G."/>
            <person name="Nazareth L."/>
            <person name="Reid J."/>
            <person name="Worley K."/>
            <person name="Petrosino J."/>
            <person name="Highlander S."/>
            <person name="Gibbs R."/>
        </authorList>
    </citation>
    <scope>NUCLEOTIDE SEQUENCE [LARGE SCALE GENOMIC DNA]</scope>
    <source>
        <strain evidence="2 3">ATCC 51599</strain>
    </source>
</reference>